<comment type="caution">
    <text evidence="3">The sequence shown here is derived from an EMBL/GenBank/DDBJ whole genome shotgun (WGS) entry which is preliminary data.</text>
</comment>
<name>A0A5S4EQW7_9PROT</name>
<keyword evidence="1" id="KW-0067">ATP-binding</keyword>
<dbReference type="Proteomes" id="UP000306324">
    <property type="component" value="Unassembled WGS sequence"/>
</dbReference>
<dbReference type="AlphaFoldDB" id="A0A5S4EQW7"/>
<sequence>MSAEPDYHPPCIVLGLETQIGLCIVRELGQAGVRVIGIAHDWGAIGLRSRYLTERLVVEEPRSDLLRQSIRAIGNRYGPCPLLAISEANLSWLDKHRGEFGQVFPVLPDAAAMSIVLDKRATLKAALAVGITPPASIQPEPGWQVSDLLEQCRLPAVLKWSDPNAAAPLLARHGLPLLKAEYAHTPEELLMALERYSPIGAWPIVQEYCKGYGLGQFFFMHQGKALQRFQHRRVAEWPPEGGFSSVCEGVPLSEHTELQARSIALLRSIGWEGVAMVEFRFDPETQEAKLMEVNGRFWGSFPLAYYSKAGFALLSYQLGAGLPLVDLATPRSDLRCRMVSTELKRLARIVLQRGEIADHAFLVRPWHELWRFIRDFFRSNVRYYVWSLDDPQPFIADLREMIGNTLRRS</sequence>
<dbReference type="Gene3D" id="3.30.470.20">
    <property type="entry name" value="ATP-grasp fold, B domain"/>
    <property type="match status" value="1"/>
</dbReference>
<accession>A0A5S4EQW7</accession>
<dbReference type="Pfam" id="PF02786">
    <property type="entry name" value="CPSase_L_D2"/>
    <property type="match status" value="1"/>
</dbReference>
<dbReference type="SUPFAM" id="SSF56059">
    <property type="entry name" value="Glutathione synthetase ATP-binding domain-like"/>
    <property type="match status" value="1"/>
</dbReference>
<proteinExistence type="predicted"/>
<reference evidence="3 4" key="1">
    <citation type="submission" date="2019-04" db="EMBL/GenBank/DDBJ databases">
        <title>A novel phosphate-accumulating bacterium identified in bioreactor for phosphate removal from wastewater.</title>
        <authorList>
            <person name="Kotlyarov R.Y."/>
            <person name="Beletsky A.V."/>
            <person name="Kallistova A.Y."/>
            <person name="Dorofeev A.G."/>
            <person name="Nikolaev Y.Y."/>
            <person name="Pimenov N.V."/>
            <person name="Ravin N.V."/>
            <person name="Mardanov A.V."/>
        </authorList>
    </citation>
    <scope>NUCLEOTIDE SEQUENCE [LARGE SCALE GENOMIC DNA]</scope>
    <source>
        <strain evidence="3 4">Bin19</strain>
    </source>
</reference>
<dbReference type="GO" id="GO:0005524">
    <property type="term" value="F:ATP binding"/>
    <property type="evidence" value="ECO:0007669"/>
    <property type="project" value="UniProtKB-UniRule"/>
</dbReference>
<organism evidence="3 4">
    <name type="scientific">Candidatus Accumulibacter phosphatis</name>
    <dbReference type="NCBI Taxonomy" id="327160"/>
    <lineage>
        <taxon>Bacteria</taxon>
        <taxon>Pseudomonadati</taxon>
        <taxon>Pseudomonadota</taxon>
        <taxon>Betaproteobacteria</taxon>
        <taxon>Candidatus Accumulibacter</taxon>
    </lineage>
</organism>
<feature type="domain" description="ATP-grasp" evidence="2">
    <location>
        <begin position="123"/>
        <end position="322"/>
    </location>
</feature>
<dbReference type="InterPro" id="IPR005479">
    <property type="entry name" value="CPAse_ATP-bd"/>
</dbReference>
<dbReference type="PROSITE" id="PS50975">
    <property type="entry name" value="ATP_GRASP"/>
    <property type="match status" value="1"/>
</dbReference>
<dbReference type="GO" id="GO:0046872">
    <property type="term" value="F:metal ion binding"/>
    <property type="evidence" value="ECO:0007669"/>
    <property type="project" value="InterPro"/>
</dbReference>
<dbReference type="InterPro" id="IPR011761">
    <property type="entry name" value="ATP-grasp"/>
</dbReference>
<protein>
    <submittedName>
        <fullName evidence="3">ATP-grasp enzyme-like protein</fullName>
    </submittedName>
</protein>
<evidence type="ECO:0000313" key="3">
    <source>
        <dbReference type="EMBL" id="TMQ77792.1"/>
    </source>
</evidence>
<dbReference type="EMBL" id="SWAD01000017">
    <property type="protein sequence ID" value="TMQ77792.1"/>
    <property type="molecule type" value="Genomic_DNA"/>
</dbReference>
<keyword evidence="4" id="KW-1185">Reference proteome</keyword>
<gene>
    <name evidence="3" type="ORF">ACCUM_2639</name>
</gene>
<evidence type="ECO:0000313" key="4">
    <source>
        <dbReference type="Proteomes" id="UP000306324"/>
    </source>
</evidence>
<keyword evidence="1" id="KW-0547">Nucleotide-binding</keyword>
<evidence type="ECO:0000256" key="1">
    <source>
        <dbReference type="PROSITE-ProRule" id="PRU00409"/>
    </source>
</evidence>
<dbReference type="RefSeq" id="WP_171047242.1">
    <property type="nucleotide sequence ID" value="NZ_SWAD01000017.1"/>
</dbReference>
<evidence type="ECO:0000259" key="2">
    <source>
        <dbReference type="PROSITE" id="PS50975"/>
    </source>
</evidence>